<evidence type="ECO:0000313" key="2">
    <source>
        <dbReference type="WBParaSite" id="TREG1_72170.1"/>
    </source>
</evidence>
<protein>
    <submittedName>
        <fullName evidence="2">Uncharacterized protein</fullName>
    </submittedName>
</protein>
<dbReference type="AlphaFoldDB" id="A0AA85K4A6"/>
<reference evidence="2" key="2">
    <citation type="submission" date="2023-11" db="UniProtKB">
        <authorList>
            <consortium name="WormBaseParasite"/>
        </authorList>
    </citation>
    <scope>IDENTIFICATION</scope>
</reference>
<reference evidence="1" key="1">
    <citation type="submission" date="2022-06" db="EMBL/GenBank/DDBJ databases">
        <authorList>
            <person name="Berger JAMES D."/>
            <person name="Berger JAMES D."/>
        </authorList>
    </citation>
    <scope>NUCLEOTIDE SEQUENCE [LARGE SCALE GENOMIC DNA]</scope>
</reference>
<name>A0AA85K4A6_TRIRE</name>
<keyword evidence="1" id="KW-1185">Reference proteome</keyword>
<accession>A0AA85K4A6</accession>
<proteinExistence type="predicted"/>
<dbReference type="Proteomes" id="UP000050795">
    <property type="component" value="Unassembled WGS sequence"/>
</dbReference>
<evidence type="ECO:0000313" key="1">
    <source>
        <dbReference type="Proteomes" id="UP000050795"/>
    </source>
</evidence>
<dbReference type="WBParaSite" id="TREG1_72170.1">
    <property type="protein sequence ID" value="TREG1_72170.1"/>
    <property type="gene ID" value="TREG1_72170"/>
</dbReference>
<organism evidence="1 2">
    <name type="scientific">Trichobilharzia regenti</name>
    <name type="common">Nasal bird schistosome</name>
    <dbReference type="NCBI Taxonomy" id="157069"/>
    <lineage>
        <taxon>Eukaryota</taxon>
        <taxon>Metazoa</taxon>
        <taxon>Spiralia</taxon>
        <taxon>Lophotrochozoa</taxon>
        <taxon>Platyhelminthes</taxon>
        <taxon>Trematoda</taxon>
        <taxon>Digenea</taxon>
        <taxon>Strigeidida</taxon>
        <taxon>Schistosomatoidea</taxon>
        <taxon>Schistosomatidae</taxon>
        <taxon>Trichobilharzia</taxon>
    </lineage>
</organism>
<sequence length="130" mass="14671">MTSKTERCGCSYDNYYNTKNIPGTLSQCKMDYSCASRANQHTSTEDETSNWNIENVNKFSSLHYSSDCSEQLFSSCKEEVQCPTSQFKSNSLRSSSLSTEHMLQDPLVKSSFVKNILSPLTHWISSSLLV</sequence>